<protein>
    <recommendedName>
        <fullName evidence="2">RelA/SpoT domain-containing protein</fullName>
    </recommendedName>
</protein>
<name>A0AAW0QUH9_9PEZI</name>
<dbReference type="Proteomes" id="UP001392437">
    <property type="component" value="Unassembled WGS sequence"/>
</dbReference>
<dbReference type="Pfam" id="PF04607">
    <property type="entry name" value="RelA_SpoT"/>
    <property type="match status" value="1"/>
</dbReference>
<dbReference type="PANTHER" id="PTHR41773:SF1">
    <property type="entry name" value="RELA_SPOT DOMAIN-CONTAINING PROTEIN"/>
    <property type="match status" value="1"/>
</dbReference>
<comment type="caution">
    <text evidence="3">The sequence shown here is derived from an EMBL/GenBank/DDBJ whole genome shotgun (WGS) entry which is preliminary data.</text>
</comment>
<dbReference type="SMART" id="SM00954">
    <property type="entry name" value="RelA_SpoT"/>
    <property type="match status" value="1"/>
</dbReference>
<dbReference type="InterPro" id="IPR043519">
    <property type="entry name" value="NT_sf"/>
</dbReference>
<dbReference type="AlphaFoldDB" id="A0AAW0QUH9"/>
<evidence type="ECO:0000313" key="3">
    <source>
        <dbReference type="EMBL" id="KAK8109826.1"/>
    </source>
</evidence>
<dbReference type="InterPro" id="IPR007685">
    <property type="entry name" value="RelA_SpoT"/>
</dbReference>
<feature type="domain" description="RelA/SpoT" evidence="2">
    <location>
        <begin position="114"/>
        <end position="247"/>
    </location>
</feature>
<proteinExistence type="predicted"/>
<organism evidence="3 4">
    <name type="scientific">Apiospora kogelbergensis</name>
    <dbReference type="NCBI Taxonomy" id="1337665"/>
    <lineage>
        <taxon>Eukaryota</taxon>
        <taxon>Fungi</taxon>
        <taxon>Dikarya</taxon>
        <taxon>Ascomycota</taxon>
        <taxon>Pezizomycotina</taxon>
        <taxon>Sordariomycetes</taxon>
        <taxon>Xylariomycetidae</taxon>
        <taxon>Amphisphaeriales</taxon>
        <taxon>Apiosporaceae</taxon>
        <taxon>Apiospora</taxon>
    </lineage>
</organism>
<dbReference type="EMBL" id="JAQQWP010000007">
    <property type="protein sequence ID" value="KAK8109826.1"/>
    <property type="molecule type" value="Genomic_DNA"/>
</dbReference>
<gene>
    <name evidence="3" type="ORF">PG999_007963</name>
</gene>
<dbReference type="GO" id="GO:0015969">
    <property type="term" value="P:guanosine tetraphosphate metabolic process"/>
    <property type="evidence" value="ECO:0007669"/>
    <property type="project" value="InterPro"/>
</dbReference>
<accession>A0AAW0QUH9</accession>
<sequence length="822" mass="94904">MPIRSGLNPSLLEDFEKAYKNEKTLVRHDVNKIISLLEDRTTGLRSRQILHIPITSRIKKKKSAIGSLVRRQEARHYHAELKKRLEGHNESWGEYWANREQKHHIDDIGPFCELREMYQALHDIGGIRICVYFPGDVENVVAFLKERPEIDVERIVLRGQGDAAPDILQLEQYLTNRDNDASKLKQWREDIRRPPNYRATHVIAKLKGGSNGTQGNPIVVEIQIATVVMHAWSQIEHDIVYKPNPETPKVEQRVLEGILDTFNSVAKTGESALAQLENYRHFMAEHRSENERNLADNAYEFGIFLFNTCKERSLSPFTDSSLGACNWNYLDQLFKVLRATEDHNMLRLQTLLCSFIKRKDSNAQSVGCDLPVHLMREIYELEVTQRFKVRMSSKVQDRALAVQVVHCFNIAACLGIEEDFMAALNETLPPMDERPSLADMLDFVHPHHPRLNTHKREQITNFCEAFLDRKRLKQSSFKRDRLKLAVLELPILLSEVGYIVLEAESSTNQHEDPFIFPRKLCQLLPDDEGTHWVPELLRVARILASFERESLRTKRQGHTEAEDNLYMGVPQPTVSEEPSKVLRSSHHIVSKYSGPLDDNYKMIKTAINDMLKRGKNGCSCRVPVLNSETQSFEYEHELNPRCHHEPNLGYFKSRKLDPDDELPAWAFVEGRRQLRDGRLKRTNIEDIRTHPEIVTASRSDNAGSGFQELIQATERMEPGCQLRHITDHIDEDRGHVNEFCFTLHDYRFCMLLCQRKFTLKPAKYDREETQQHGKESITTQNHAKRGIDEDGKSVLQLSEGSIKEPLKRRRLQSGISSAKRSV</sequence>
<reference evidence="3 4" key="1">
    <citation type="submission" date="2023-01" db="EMBL/GenBank/DDBJ databases">
        <title>Analysis of 21 Apiospora genomes using comparative genomics revels a genus with tremendous synthesis potential of carbohydrate active enzymes and secondary metabolites.</title>
        <authorList>
            <person name="Sorensen T."/>
        </authorList>
    </citation>
    <scope>NUCLEOTIDE SEQUENCE [LARGE SCALE GENOMIC DNA]</scope>
    <source>
        <strain evidence="3 4">CBS 117206</strain>
    </source>
</reference>
<keyword evidence="4" id="KW-1185">Reference proteome</keyword>
<feature type="compositionally biased region" description="Basic and acidic residues" evidence="1">
    <location>
        <begin position="766"/>
        <end position="775"/>
    </location>
</feature>
<dbReference type="SUPFAM" id="SSF81301">
    <property type="entry name" value="Nucleotidyltransferase"/>
    <property type="match status" value="1"/>
</dbReference>
<evidence type="ECO:0000313" key="4">
    <source>
        <dbReference type="Proteomes" id="UP001392437"/>
    </source>
</evidence>
<dbReference type="PANTHER" id="PTHR41773">
    <property type="entry name" value="GTP PYROPHOSPHATASE-RELATED"/>
    <property type="match status" value="1"/>
</dbReference>
<feature type="region of interest" description="Disordered" evidence="1">
    <location>
        <begin position="766"/>
        <end position="801"/>
    </location>
</feature>
<evidence type="ECO:0000259" key="2">
    <source>
        <dbReference type="SMART" id="SM00954"/>
    </source>
</evidence>
<evidence type="ECO:0000256" key="1">
    <source>
        <dbReference type="SAM" id="MobiDB-lite"/>
    </source>
</evidence>
<dbReference type="Gene3D" id="3.30.460.10">
    <property type="entry name" value="Beta Polymerase, domain 2"/>
    <property type="match status" value="1"/>
</dbReference>